<evidence type="ECO:0000256" key="4">
    <source>
        <dbReference type="ARBA" id="ARBA00022989"/>
    </source>
</evidence>
<dbReference type="InterPro" id="IPR007277">
    <property type="entry name" value="Svp26/Tex261"/>
</dbReference>
<keyword evidence="3 6" id="KW-0812">Transmembrane</keyword>
<dbReference type="PANTHER" id="PTHR13144:SF0">
    <property type="entry name" value="PROTEIN TEX261"/>
    <property type="match status" value="1"/>
</dbReference>
<dbReference type="OrthoDB" id="28257at2759"/>
<dbReference type="GO" id="GO:0006888">
    <property type="term" value="P:endoplasmic reticulum to Golgi vesicle-mediated transport"/>
    <property type="evidence" value="ECO:0007669"/>
    <property type="project" value="InterPro"/>
</dbReference>
<reference evidence="7" key="1">
    <citation type="journal article" date="2020" name="Stud. Mycol.">
        <title>101 Dothideomycetes genomes: a test case for predicting lifestyles and emergence of pathogens.</title>
        <authorList>
            <person name="Haridas S."/>
            <person name="Albert R."/>
            <person name="Binder M."/>
            <person name="Bloem J."/>
            <person name="Labutti K."/>
            <person name="Salamov A."/>
            <person name="Andreopoulos B."/>
            <person name="Baker S."/>
            <person name="Barry K."/>
            <person name="Bills G."/>
            <person name="Bluhm B."/>
            <person name="Cannon C."/>
            <person name="Castanera R."/>
            <person name="Culley D."/>
            <person name="Daum C."/>
            <person name="Ezra D."/>
            <person name="Gonzalez J."/>
            <person name="Henrissat B."/>
            <person name="Kuo A."/>
            <person name="Liang C."/>
            <person name="Lipzen A."/>
            <person name="Lutzoni F."/>
            <person name="Magnuson J."/>
            <person name="Mondo S."/>
            <person name="Nolan M."/>
            <person name="Ohm R."/>
            <person name="Pangilinan J."/>
            <person name="Park H.-J."/>
            <person name="Ramirez L."/>
            <person name="Alfaro M."/>
            <person name="Sun H."/>
            <person name="Tritt A."/>
            <person name="Yoshinaga Y."/>
            <person name="Zwiers L.-H."/>
            <person name="Turgeon B."/>
            <person name="Goodwin S."/>
            <person name="Spatafora J."/>
            <person name="Crous P."/>
            <person name="Grigoriev I."/>
        </authorList>
    </citation>
    <scope>NUCLEOTIDE SEQUENCE</scope>
    <source>
        <strain evidence="7">HMLAC05119</strain>
    </source>
</reference>
<evidence type="ECO:0000256" key="3">
    <source>
        <dbReference type="ARBA" id="ARBA00022692"/>
    </source>
</evidence>
<evidence type="ECO:0000256" key="6">
    <source>
        <dbReference type="SAM" id="Phobius"/>
    </source>
</evidence>
<keyword evidence="8" id="KW-1185">Reference proteome</keyword>
<dbReference type="GO" id="GO:0097020">
    <property type="term" value="F:COPII receptor activity"/>
    <property type="evidence" value="ECO:0007669"/>
    <property type="project" value="InterPro"/>
</dbReference>
<evidence type="ECO:0000313" key="7">
    <source>
        <dbReference type="EMBL" id="KAF1914904.1"/>
    </source>
</evidence>
<gene>
    <name evidence="7" type="ORF">BDU57DRAFT_520112</name>
</gene>
<sequence length="252" mass="27159">MWILPVLGYVGVILGFGFLTLAIASGLYYLSELVEEHTVLAKKLLYRLIYSVVALQVVLLVVDGFPLGLSALSVVSHVIYAQNLRRFPIVKLTDPLFLLSCALVIANHYLWFRHFSAPVPSSAYSSYPYAHEANIPTFTEIAAFFGMCVWLVPFALFVSLSAGENVLPSMGSEYATGEGASYITPGKAPEVFGSGTPAGLGAGSSAMQGKRRARSGTNAGLAKQVVTGVREWVGETGEVMGLWKGERTRPTF</sequence>
<protein>
    <submittedName>
        <fullName evidence="7">Transmembrane adaptor Erv26</fullName>
    </submittedName>
</protein>
<dbReference type="GO" id="GO:0005789">
    <property type="term" value="C:endoplasmic reticulum membrane"/>
    <property type="evidence" value="ECO:0007669"/>
    <property type="project" value="TreeGrafter"/>
</dbReference>
<feature type="transmembrane region" description="Helical" evidence="6">
    <location>
        <begin position="7"/>
        <end position="29"/>
    </location>
</feature>
<comment type="similarity">
    <text evidence="2">Belongs to the SVP26 family.</text>
</comment>
<dbReference type="Pfam" id="PF04148">
    <property type="entry name" value="Erv26"/>
    <property type="match status" value="1"/>
</dbReference>
<keyword evidence="4 6" id="KW-1133">Transmembrane helix</keyword>
<dbReference type="GO" id="GO:0030134">
    <property type="term" value="C:COPII-coated ER to Golgi transport vesicle"/>
    <property type="evidence" value="ECO:0007669"/>
    <property type="project" value="TreeGrafter"/>
</dbReference>
<organism evidence="7 8">
    <name type="scientific">Ampelomyces quisqualis</name>
    <name type="common">Powdery mildew agent</name>
    <dbReference type="NCBI Taxonomy" id="50730"/>
    <lineage>
        <taxon>Eukaryota</taxon>
        <taxon>Fungi</taxon>
        <taxon>Dikarya</taxon>
        <taxon>Ascomycota</taxon>
        <taxon>Pezizomycotina</taxon>
        <taxon>Dothideomycetes</taxon>
        <taxon>Pleosporomycetidae</taxon>
        <taxon>Pleosporales</taxon>
        <taxon>Pleosporineae</taxon>
        <taxon>Phaeosphaeriaceae</taxon>
        <taxon>Ampelomyces</taxon>
    </lineage>
</organism>
<dbReference type="AlphaFoldDB" id="A0A6A5QKA1"/>
<feature type="transmembrane region" description="Helical" evidence="6">
    <location>
        <begin position="49"/>
        <end position="80"/>
    </location>
</feature>
<feature type="transmembrane region" description="Helical" evidence="6">
    <location>
        <begin position="141"/>
        <end position="160"/>
    </location>
</feature>
<dbReference type="PANTHER" id="PTHR13144">
    <property type="entry name" value="TEX261 PROTEIN"/>
    <property type="match status" value="1"/>
</dbReference>
<name>A0A6A5QKA1_AMPQU</name>
<evidence type="ECO:0000313" key="8">
    <source>
        <dbReference type="Proteomes" id="UP000800096"/>
    </source>
</evidence>
<feature type="transmembrane region" description="Helical" evidence="6">
    <location>
        <begin position="92"/>
        <end position="112"/>
    </location>
</feature>
<evidence type="ECO:0000256" key="5">
    <source>
        <dbReference type="ARBA" id="ARBA00023136"/>
    </source>
</evidence>
<keyword evidence="5 6" id="KW-0472">Membrane</keyword>
<dbReference type="GO" id="GO:0000139">
    <property type="term" value="C:Golgi membrane"/>
    <property type="evidence" value="ECO:0007669"/>
    <property type="project" value="TreeGrafter"/>
</dbReference>
<evidence type="ECO:0000256" key="2">
    <source>
        <dbReference type="ARBA" id="ARBA00008096"/>
    </source>
</evidence>
<proteinExistence type="inferred from homology"/>
<dbReference type="EMBL" id="ML979137">
    <property type="protein sequence ID" value="KAF1914904.1"/>
    <property type="molecule type" value="Genomic_DNA"/>
</dbReference>
<dbReference type="Proteomes" id="UP000800096">
    <property type="component" value="Unassembled WGS sequence"/>
</dbReference>
<accession>A0A6A5QKA1</accession>
<evidence type="ECO:0000256" key="1">
    <source>
        <dbReference type="ARBA" id="ARBA00004141"/>
    </source>
</evidence>
<comment type="subcellular location">
    <subcellularLocation>
        <location evidence="1">Membrane</location>
        <topology evidence="1">Multi-pass membrane protein</topology>
    </subcellularLocation>
</comment>